<name>X0WJR4_9ZZZZ</name>
<accession>X0WJR4</accession>
<dbReference type="AlphaFoldDB" id="X0WJR4"/>
<proteinExistence type="predicted"/>
<sequence>MYNFRGPLLTIPREGLDYERYLLTILGILINEDATRAIKVKTELLLRKYGYEIGINEWIRGGI</sequence>
<comment type="caution">
    <text evidence="1">The sequence shown here is derived from an EMBL/GenBank/DDBJ whole genome shotgun (WGS) entry which is preliminary data.</text>
</comment>
<protein>
    <submittedName>
        <fullName evidence="1">Uncharacterized protein</fullName>
    </submittedName>
</protein>
<gene>
    <name evidence="1" type="ORF">S01H1_55368</name>
</gene>
<reference evidence="1" key="1">
    <citation type="journal article" date="2014" name="Front. Microbiol.">
        <title>High frequency of phylogenetically diverse reductive dehalogenase-homologous genes in deep subseafloor sedimentary metagenomes.</title>
        <authorList>
            <person name="Kawai M."/>
            <person name="Futagami T."/>
            <person name="Toyoda A."/>
            <person name="Takaki Y."/>
            <person name="Nishi S."/>
            <person name="Hori S."/>
            <person name="Arai W."/>
            <person name="Tsubouchi T."/>
            <person name="Morono Y."/>
            <person name="Uchiyama I."/>
            <person name="Ito T."/>
            <person name="Fujiyama A."/>
            <person name="Inagaki F."/>
            <person name="Takami H."/>
        </authorList>
    </citation>
    <scope>NUCLEOTIDE SEQUENCE</scope>
    <source>
        <strain evidence="1">Expedition CK06-06</strain>
    </source>
</reference>
<organism evidence="1">
    <name type="scientific">marine sediment metagenome</name>
    <dbReference type="NCBI Taxonomy" id="412755"/>
    <lineage>
        <taxon>unclassified sequences</taxon>
        <taxon>metagenomes</taxon>
        <taxon>ecological metagenomes</taxon>
    </lineage>
</organism>
<dbReference type="EMBL" id="BARS01035988">
    <property type="protein sequence ID" value="GAG24753.1"/>
    <property type="molecule type" value="Genomic_DNA"/>
</dbReference>
<evidence type="ECO:0000313" key="1">
    <source>
        <dbReference type="EMBL" id="GAG24753.1"/>
    </source>
</evidence>